<protein>
    <recommendedName>
        <fullName evidence="3">DUF1554 domain-containing protein</fullName>
    </recommendedName>
</protein>
<evidence type="ECO:0000313" key="2">
    <source>
        <dbReference type="Proteomes" id="UP000232145"/>
    </source>
</evidence>
<evidence type="ECO:0008006" key="3">
    <source>
        <dbReference type="Google" id="ProtNLM"/>
    </source>
</evidence>
<keyword evidence="2" id="KW-1185">Reference proteome</keyword>
<reference evidence="1 2" key="1">
    <citation type="submission" date="2017-07" db="EMBL/GenBank/DDBJ databases">
        <title>Leptospira spp. isolated from tropical soils.</title>
        <authorList>
            <person name="Thibeaux R."/>
            <person name="Iraola G."/>
            <person name="Ferres I."/>
            <person name="Bierque E."/>
            <person name="Girault D."/>
            <person name="Soupe-Gilbert M.-E."/>
            <person name="Picardeau M."/>
            <person name="Goarant C."/>
        </authorList>
    </citation>
    <scope>NUCLEOTIDE SEQUENCE [LARGE SCALE GENOMIC DNA]</scope>
    <source>
        <strain evidence="1 2">FH2-B-A1</strain>
    </source>
</reference>
<name>A0A2N0AIA3_9LEPT</name>
<evidence type="ECO:0000313" key="1">
    <source>
        <dbReference type="EMBL" id="PJZ84028.1"/>
    </source>
</evidence>
<gene>
    <name evidence="1" type="ORF">CH364_11770</name>
</gene>
<dbReference type="EMBL" id="NPDX01000003">
    <property type="protein sequence ID" value="PJZ84028.1"/>
    <property type="molecule type" value="Genomic_DNA"/>
</dbReference>
<dbReference type="Gene3D" id="3.10.100.10">
    <property type="entry name" value="Mannose-Binding Protein A, subunit A"/>
    <property type="match status" value="1"/>
</dbReference>
<proteinExistence type="predicted"/>
<sequence>MRYILFFSLIICFSCKTNDSIEEVPLAALSILTIQNSDSGIYIYSLGSPINAVFGDRSTTDTLCTNRKSDPSLASRIKGNNSKAFVSYSSSDEIRDFPENYSLPVNLPIRAPNNVIIANNWRDFMDGDLAITMTAANIIRDSSVSRIWTFSNLNGAFNITFNCGAGTSTVGNGAYWNMSTLVYTMDVQLCTNTTSLELLCLSY</sequence>
<dbReference type="InterPro" id="IPR016186">
    <property type="entry name" value="C-type_lectin-like/link_sf"/>
</dbReference>
<dbReference type="AlphaFoldDB" id="A0A2N0AIA3"/>
<dbReference type="Proteomes" id="UP000232145">
    <property type="component" value="Unassembled WGS sequence"/>
</dbReference>
<dbReference type="RefSeq" id="WP_100744688.1">
    <property type="nucleotide sequence ID" value="NZ_NPDW01000002.1"/>
</dbReference>
<accession>A0A2N0AIA3</accession>
<dbReference type="OrthoDB" id="9924120at2"/>
<comment type="caution">
    <text evidence="1">The sequence shown here is derived from an EMBL/GenBank/DDBJ whole genome shotgun (WGS) entry which is preliminary data.</text>
</comment>
<organism evidence="1 2">
    <name type="scientific">Leptospira harrisiae</name>
    <dbReference type="NCBI Taxonomy" id="2023189"/>
    <lineage>
        <taxon>Bacteria</taxon>
        <taxon>Pseudomonadati</taxon>
        <taxon>Spirochaetota</taxon>
        <taxon>Spirochaetia</taxon>
        <taxon>Leptospirales</taxon>
        <taxon>Leptospiraceae</taxon>
        <taxon>Leptospira</taxon>
    </lineage>
</organism>